<organism evidence="3 4">
    <name type="scientific">Thraustotheca clavata</name>
    <dbReference type="NCBI Taxonomy" id="74557"/>
    <lineage>
        <taxon>Eukaryota</taxon>
        <taxon>Sar</taxon>
        <taxon>Stramenopiles</taxon>
        <taxon>Oomycota</taxon>
        <taxon>Saprolegniomycetes</taxon>
        <taxon>Saprolegniales</taxon>
        <taxon>Achlyaceae</taxon>
        <taxon>Thraustotheca</taxon>
    </lineage>
</organism>
<dbReference type="Proteomes" id="UP000243217">
    <property type="component" value="Unassembled WGS sequence"/>
</dbReference>
<dbReference type="Pfam" id="PF00635">
    <property type="entry name" value="Motile_Sperm"/>
    <property type="match status" value="1"/>
</dbReference>
<evidence type="ECO:0000313" key="4">
    <source>
        <dbReference type="Proteomes" id="UP000243217"/>
    </source>
</evidence>
<feature type="region of interest" description="Disordered" evidence="1">
    <location>
        <begin position="206"/>
        <end position="226"/>
    </location>
</feature>
<feature type="compositionally biased region" description="Low complexity" evidence="1">
    <location>
        <begin position="212"/>
        <end position="226"/>
    </location>
</feature>
<dbReference type="InterPro" id="IPR000535">
    <property type="entry name" value="MSP_dom"/>
</dbReference>
<feature type="domain" description="MSP" evidence="2">
    <location>
        <begin position="6"/>
        <end position="62"/>
    </location>
</feature>
<dbReference type="AlphaFoldDB" id="A0A1V9ZVR7"/>
<dbReference type="InterPro" id="IPR013783">
    <property type="entry name" value="Ig-like_fold"/>
</dbReference>
<keyword evidence="4" id="KW-1185">Reference proteome</keyword>
<protein>
    <recommendedName>
        <fullName evidence="2">MSP domain-containing protein</fullName>
    </recommendedName>
</protein>
<evidence type="ECO:0000313" key="3">
    <source>
        <dbReference type="EMBL" id="OQS02104.1"/>
    </source>
</evidence>
<comment type="caution">
    <text evidence="3">The sequence shown here is derived from an EMBL/GenBank/DDBJ whole genome shotgun (WGS) entry which is preliminary data.</text>
</comment>
<name>A0A1V9ZVR7_9STRA</name>
<evidence type="ECO:0000259" key="2">
    <source>
        <dbReference type="Pfam" id="PF00635"/>
    </source>
</evidence>
<reference evidence="3 4" key="1">
    <citation type="journal article" date="2014" name="Genome Biol. Evol.">
        <title>The secreted proteins of Achlya hypogyna and Thraustotheca clavata identify the ancestral oomycete secretome and reveal gene acquisitions by horizontal gene transfer.</title>
        <authorList>
            <person name="Misner I."/>
            <person name="Blouin N."/>
            <person name="Leonard G."/>
            <person name="Richards T.A."/>
            <person name="Lane C.E."/>
        </authorList>
    </citation>
    <scope>NUCLEOTIDE SEQUENCE [LARGE SCALE GENOMIC DNA]</scope>
    <source>
        <strain evidence="3 4">ATCC 34112</strain>
    </source>
</reference>
<proteinExistence type="predicted"/>
<dbReference type="Gene3D" id="2.60.40.10">
    <property type="entry name" value="Immunoglobulins"/>
    <property type="match status" value="1"/>
</dbReference>
<sequence length="333" mass="37691">MLQVNLTVSPMEFFIGVKKKNRMELINEMEMSVCFKIQCTESSSFRLQPSKGTIAARSSIIILEKADCTFLVLSKAMQDFGDGKWIKDCDVVKQYVPAQVRHQITNTTGVEAKRENDFTQATSPCSNRIGFDGHDDENIVRLLIKNSSRKACNKLTGEEVALIHKYKATVSLDCWRQREAEARQQRKKLQSQKKWRQNINPLHIARHDDEIASISSPHESEIESLSIQTESEEASQCCEPVDSFETESHANPNRARPTRCRDHPCLTPSCVWSRYMVEVCVQQLQQTIHICEDRSTGQATEALARIATSANELLILHRTNPYLEGSGMDSQSG</sequence>
<evidence type="ECO:0000256" key="1">
    <source>
        <dbReference type="SAM" id="MobiDB-lite"/>
    </source>
</evidence>
<accession>A0A1V9ZVR7</accession>
<dbReference type="SUPFAM" id="SSF49354">
    <property type="entry name" value="PapD-like"/>
    <property type="match status" value="1"/>
</dbReference>
<dbReference type="EMBL" id="JNBS01001246">
    <property type="protein sequence ID" value="OQS02104.1"/>
    <property type="molecule type" value="Genomic_DNA"/>
</dbReference>
<gene>
    <name evidence="3" type="ORF">THRCLA_05506</name>
</gene>
<dbReference type="InterPro" id="IPR008962">
    <property type="entry name" value="PapD-like_sf"/>
</dbReference>
<dbReference type="OrthoDB" id="60109at2759"/>